<name>V4PAL7_9CAUL</name>
<dbReference type="STRING" id="1121022.GCA_000376105_02984"/>
<dbReference type="NCBIfam" id="TIGR01414">
    <property type="entry name" value="autotrans_barl"/>
    <property type="match status" value="1"/>
</dbReference>
<dbReference type="InterPro" id="IPR006315">
    <property type="entry name" value="OM_autotransptr_brl_dom"/>
</dbReference>
<dbReference type="SMART" id="SM00869">
    <property type="entry name" value="Autotransporter"/>
    <property type="match status" value="1"/>
</dbReference>
<organism evidence="2 3">
    <name type="scientific">Asticcacaulis benevestitus DSM 16100 = ATCC BAA-896</name>
    <dbReference type="NCBI Taxonomy" id="1121022"/>
    <lineage>
        <taxon>Bacteria</taxon>
        <taxon>Pseudomonadati</taxon>
        <taxon>Pseudomonadota</taxon>
        <taxon>Alphaproteobacteria</taxon>
        <taxon>Caulobacterales</taxon>
        <taxon>Caulobacteraceae</taxon>
        <taxon>Asticcacaulis</taxon>
    </lineage>
</organism>
<dbReference type="RefSeq" id="WP_023447327.1">
    <property type="nucleotide sequence ID" value="NZ_AWGB01000020.1"/>
</dbReference>
<accession>V4PAL7</accession>
<sequence length="770" mass="78133">VVSVDDDSVNNGQIHSNGLLINTTTLTSNGAIANAGTLSNSGSVINNGSLSNTGSLANTGMMTNSGGMTNTGTISNSGIFSNAGTFNNTGDVLASSIGVTGGGSVNNTGTIIGTDDTGVRLEAGGVLTNSSSGFIQGGIFGVQVASGGTVVNAGTILDDAIAGLALGSQASLTNSGVIGGVIGLQFTGQDASAINSGTIYGTGGIAVQFGSGANALTLTTGSVVNGDIDGGYGAGQITLAGSGILASQLANFGAGSRLSIVEKAVWRASGTWTIGSVMNAGTLQPGAAGSALQVKGDFIQTAGGTLQVAVNAAGESSQLQVSGSATLDGTLSVLAANGTYNTSTAYSVISSTSLTGEFSSVKTDLAFLTPQVTYNPNGVTLTLTTGRKPVDFSSAASTTNEHNVAVAVQAGGEDTTLYQAVLGQSIEGARSAFNMLSGEAYASVTTALLDDSRAVPKTMLNRLRQQTYGAAAGESAALGTGEASTVTSGSESTTSTVITWAEAFGGRGKIRNDGNAASLSHDRSGFMTGMDARFGQDWRAGAAAGYTSSSLTLSERTSFADVDTYNLGLYAGRAFGRVTLRLGGAVSWSHVDMGRLVSFPSFEDALISQYDARTAQMFGEMGYGFVWKGVAMEPFAGLSRVHQTRGAAQEQGGDAALNVQSATTDTTYSTLGLRSASRWIFSNGVRLVPRMTLGWQHAFGDLNQASYMTLTSTGNSFKVNGVLLARDAGVVELGLDWKVRDEIKVGLSYQGTLSKNAQDHAVTGVFSWVF</sequence>
<dbReference type="AlphaFoldDB" id="V4PAL7"/>
<dbReference type="InterPro" id="IPR011050">
    <property type="entry name" value="Pectin_lyase_fold/virulence"/>
</dbReference>
<dbReference type="Proteomes" id="UP000017837">
    <property type="component" value="Unassembled WGS sequence"/>
</dbReference>
<evidence type="ECO:0000313" key="2">
    <source>
        <dbReference type="EMBL" id="ESQ90957.1"/>
    </source>
</evidence>
<evidence type="ECO:0000259" key="1">
    <source>
        <dbReference type="PROSITE" id="PS51208"/>
    </source>
</evidence>
<feature type="domain" description="Autotransporter" evidence="1">
    <location>
        <begin position="492"/>
        <end position="770"/>
    </location>
</feature>
<dbReference type="PATRIC" id="fig|1121022.4.peg.2209"/>
<proteinExistence type="predicted"/>
<feature type="non-terminal residue" evidence="2">
    <location>
        <position position="1"/>
    </location>
</feature>
<evidence type="ECO:0000313" key="3">
    <source>
        <dbReference type="Proteomes" id="UP000017837"/>
    </source>
</evidence>
<keyword evidence="3" id="KW-1185">Reference proteome</keyword>
<dbReference type="EMBL" id="AWGB01000020">
    <property type="protein sequence ID" value="ESQ90957.1"/>
    <property type="molecule type" value="Genomic_DNA"/>
</dbReference>
<dbReference type="Pfam" id="PF03797">
    <property type="entry name" value="Autotransporter"/>
    <property type="match status" value="1"/>
</dbReference>
<gene>
    <name evidence="2" type="ORF">ABENE_10930</name>
</gene>
<dbReference type="PROSITE" id="PS51208">
    <property type="entry name" value="AUTOTRANSPORTER"/>
    <property type="match status" value="1"/>
</dbReference>
<comment type="caution">
    <text evidence="2">The sequence shown here is derived from an EMBL/GenBank/DDBJ whole genome shotgun (WGS) entry which is preliminary data.</text>
</comment>
<dbReference type="SUPFAM" id="SSF103515">
    <property type="entry name" value="Autotransporter"/>
    <property type="match status" value="1"/>
</dbReference>
<reference evidence="2 3" key="1">
    <citation type="journal article" date="2014" name="Nature">
        <title>Sequential evolution of bacterial morphology by co-option of a developmental regulator.</title>
        <authorList>
            <person name="Jiang C."/>
            <person name="Brown P.J."/>
            <person name="Ducret A."/>
            <person name="Brun Y.V."/>
        </authorList>
    </citation>
    <scope>NUCLEOTIDE SEQUENCE [LARGE SCALE GENOMIC DNA]</scope>
    <source>
        <strain evidence="2 3">DSM 16100</strain>
    </source>
</reference>
<dbReference type="InterPro" id="IPR036709">
    <property type="entry name" value="Autotransporte_beta_dom_sf"/>
</dbReference>
<dbReference type="eggNOG" id="COG3210">
    <property type="taxonomic scope" value="Bacteria"/>
</dbReference>
<dbReference type="Gene3D" id="2.40.128.130">
    <property type="entry name" value="Autotransporter beta-domain"/>
    <property type="match status" value="1"/>
</dbReference>
<dbReference type="GO" id="GO:0019867">
    <property type="term" value="C:outer membrane"/>
    <property type="evidence" value="ECO:0007669"/>
    <property type="project" value="InterPro"/>
</dbReference>
<dbReference type="InterPro" id="IPR005546">
    <property type="entry name" value="Autotransporte_beta"/>
</dbReference>
<dbReference type="SUPFAM" id="SSF51126">
    <property type="entry name" value="Pectin lyase-like"/>
    <property type="match status" value="1"/>
</dbReference>
<protein>
    <recommendedName>
        <fullName evidence="1">Autotransporter domain-containing protein</fullName>
    </recommendedName>
</protein>
<dbReference type="eggNOG" id="COG4625">
    <property type="taxonomic scope" value="Bacteria"/>
</dbReference>